<evidence type="ECO:0000313" key="1">
    <source>
        <dbReference type="EMBL" id="CEL04402.1"/>
    </source>
</evidence>
<evidence type="ECO:0000313" key="2">
    <source>
        <dbReference type="Proteomes" id="UP000054771"/>
    </source>
</evidence>
<keyword evidence="2" id="KW-1185">Reference proteome</keyword>
<dbReference type="InterPro" id="IPR042104">
    <property type="entry name" value="PKS_dehydratase_sf"/>
</dbReference>
<gene>
    <name evidence="1" type="ORF">ASPCAL05532</name>
</gene>
<proteinExistence type="predicted"/>
<dbReference type="Gene3D" id="3.10.129.110">
    <property type="entry name" value="Polyketide synthase dehydratase"/>
    <property type="match status" value="1"/>
</dbReference>
<sequence length="78" mass="8616">MAVEALMQIAVPLDGESADLDIPVVLRQVHLPKALQLTDEEPVELYTELRPHPISSVNASDTWWEFQISSVSDATPCT</sequence>
<dbReference type="STRING" id="454130.A0A0U5FXL7"/>
<reference evidence="2" key="1">
    <citation type="journal article" date="2016" name="Genome Announc.">
        <title>Draft genome sequences of fungus Aspergillus calidoustus.</title>
        <authorList>
            <person name="Horn F."/>
            <person name="Linde J."/>
            <person name="Mattern D.J."/>
            <person name="Walther G."/>
            <person name="Guthke R."/>
            <person name="Scherlach K."/>
            <person name="Martin K."/>
            <person name="Brakhage A.A."/>
            <person name="Petzke L."/>
            <person name="Valiante V."/>
        </authorList>
    </citation>
    <scope>NUCLEOTIDE SEQUENCE [LARGE SCALE GENOMIC DNA]</scope>
    <source>
        <strain evidence="2">SF006504</strain>
    </source>
</reference>
<protein>
    <submittedName>
        <fullName evidence="1">Uncharacterized protein</fullName>
    </submittedName>
</protein>
<organism evidence="1 2">
    <name type="scientific">Aspergillus calidoustus</name>
    <dbReference type="NCBI Taxonomy" id="454130"/>
    <lineage>
        <taxon>Eukaryota</taxon>
        <taxon>Fungi</taxon>
        <taxon>Dikarya</taxon>
        <taxon>Ascomycota</taxon>
        <taxon>Pezizomycotina</taxon>
        <taxon>Eurotiomycetes</taxon>
        <taxon>Eurotiomycetidae</taxon>
        <taxon>Eurotiales</taxon>
        <taxon>Aspergillaceae</taxon>
        <taxon>Aspergillus</taxon>
        <taxon>Aspergillus subgen. Nidulantes</taxon>
    </lineage>
</organism>
<dbReference type="Proteomes" id="UP000054771">
    <property type="component" value="Unassembled WGS sequence"/>
</dbReference>
<name>A0A0U5FXL7_ASPCI</name>
<accession>A0A0U5FXL7</accession>
<dbReference type="AlphaFoldDB" id="A0A0U5FXL7"/>
<dbReference type="EMBL" id="CDMC01000004">
    <property type="protein sequence ID" value="CEL04402.1"/>
    <property type="molecule type" value="Genomic_DNA"/>
</dbReference>